<sequence>MIKQGRRDSMNSKKFALALLALIVVIGAVVGIYYYQEKNNRELTLYGNVDVRTVNLGFRVSGKLSGLQVDEGDAITAGQRLGHLDDAPFINALNQSKAAQDVAKANLAKAEAGYRREEIAQVRAEVAQKESAFHFADSFLKRQQGLWQSKTISANDLENAKTGRNQALAAYQAAKDKLRQFEAGYRIEEIAAAKAQLAQAEASLAQAELNLKDTQLTSPSDGVILTRAIEPGTMLTAGNTVFTLSLTKPVWIRAYIDEPNLHQATAGREILIYTDGRKNQPYHGKIGFVSPTAEFTPKNVETPDLRTDLVYRLRVIVLDPDEGLKQGMPVTLRFADSRSPETYSPEKNK</sequence>
<evidence type="ECO:0000313" key="5">
    <source>
        <dbReference type="EMBL" id="CDL83102.1"/>
    </source>
</evidence>
<dbReference type="NCBIfam" id="NF002939">
    <property type="entry name" value="PRK03598.1"/>
    <property type="match status" value="1"/>
</dbReference>
<evidence type="ECO:0000256" key="2">
    <source>
        <dbReference type="ARBA" id="ARBA00023054"/>
    </source>
</evidence>
<comment type="subcellular location">
    <subcellularLocation>
        <location evidence="1">Cell envelope</location>
    </subcellularLocation>
</comment>
<dbReference type="Gene3D" id="2.40.50.100">
    <property type="match status" value="1"/>
</dbReference>
<dbReference type="PANTHER" id="PTHR32347">
    <property type="entry name" value="EFFLUX SYSTEM COMPONENT YKNX-RELATED"/>
    <property type="match status" value="1"/>
</dbReference>
<reference evidence="5" key="1">
    <citation type="submission" date="2013-11" db="EMBL/GenBank/DDBJ databases">
        <title>Draft genome sequence and annotation of the entomopathogenic bacteria, Xenorhabdus cabanillasi strain JM26 and Xenorhabdus szentirmai strain DSM 16338.</title>
        <authorList>
            <person name="Gualtieri M."/>
            <person name="Ogier J.C."/>
            <person name="Pages S."/>
            <person name="Givaudan A."/>
            <person name="Gaudriault S."/>
        </authorList>
    </citation>
    <scope>NUCLEOTIDE SEQUENCE [LARGE SCALE GENOMIC DNA]</scope>
    <source>
        <strain evidence="5">DSM 16338</strain>
    </source>
</reference>
<dbReference type="Gene3D" id="2.40.30.170">
    <property type="match status" value="1"/>
</dbReference>
<keyword evidence="6" id="KW-1185">Reference proteome</keyword>
<feature type="domain" description="YbhG-like alpha-helical hairpin" evidence="4">
    <location>
        <begin position="84"/>
        <end position="213"/>
    </location>
</feature>
<dbReference type="SUPFAM" id="SSF111369">
    <property type="entry name" value="HlyD-like secretion proteins"/>
    <property type="match status" value="2"/>
</dbReference>
<organism evidence="5 6">
    <name type="scientific">Xenorhabdus szentirmaii DSM 16338</name>
    <dbReference type="NCBI Taxonomy" id="1427518"/>
    <lineage>
        <taxon>Bacteria</taxon>
        <taxon>Pseudomonadati</taxon>
        <taxon>Pseudomonadota</taxon>
        <taxon>Gammaproteobacteria</taxon>
        <taxon>Enterobacterales</taxon>
        <taxon>Morganellaceae</taxon>
        <taxon>Xenorhabdus</taxon>
    </lineage>
</organism>
<comment type="caution">
    <text evidence="5">The sequence shown here is derived from an EMBL/GenBank/DDBJ whole genome shotgun (WGS) entry which is preliminary data.</text>
</comment>
<dbReference type="AlphaFoldDB" id="W1IX70"/>
<dbReference type="STRING" id="1427518.XSR1_290025"/>
<dbReference type="Gene3D" id="1.10.287.470">
    <property type="entry name" value="Helix hairpin bin"/>
    <property type="match status" value="1"/>
</dbReference>
<evidence type="ECO:0000313" key="6">
    <source>
        <dbReference type="Proteomes" id="UP000019202"/>
    </source>
</evidence>
<dbReference type="InterPro" id="IPR059052">
    <property type="entry name" value="HH_YbhG-like"/>
</dbReference>
<dbReference type="GO" id="GO:0042597">
    <property type="term" value="C:periplasmic space"/>
    <property type="evidence" value="ECO:0007669"/>
    <property type="project" value="UniProtKB-SubCell"/>
</dbReference>
<gene>
    <name evidence="5" type="ORF">XSR1_290025</name>
</gene>
<accession>W1IX70</accession>
<dbReference type="Proteomes" id="UP000019202">
    <property type="component" value="Unassembled WGS sequence"/>
</dbReference>
<dbReference type="EMBL" id="CBXF010000087">
    <property type="protein sequence ID" value="CDL83102.1"/>
    <property type="molecule type" value="Genomic_DNA"/>
</dbReference>
<dbReference type="PANTHER" id="PTHR32347:SF29">
    <property type="entry name" value="UPF0194 MEMBRANE PROTEIN YBHG"/>
    <property type="match status" value="1"/>
</dbReference>
<dbReference type="Pfam" id="PF25881">
    <property type="entry name" value="HH_YBHG"/>
    <property type="match status" value="1"/>
</dbReference>
<keyword evidence="2 3" id="KW-0175">Coiled coil</keyword>
<evidence type="ECO:0000256" key="1">
    <source>
        <dbReference type="ARBA" id="ARBA00004196"/>
    </source>
</evidence>
<evidence type="ECO:0000256" key="3">
    <source>
        <dbReference type="SAM" id="Coils"/>
    </source>
</evidence>
<proteinExistence type="predicted"/>
<evidence type="ECO:0000259" key="4">
    <source>
        <dbReference type="Pfam" id="PF25881"/>
    </source>
</evidence>
<dbReference type="InterPro" id="IPR050465">
    <property type="entry name" value="UPF0194_transport"/>
</dbReference>
<protein>
    <recommendedName>
        <fullName evidence="4">YbhG-like alpha-helical hairpin domain-containing protein</fullName>
    </recommendedName>
</protein>
<name>W1IX70_9GAMM</name>
<feature type="coiled-coil region" evidence="3">
    <location>
        <begin position="190"/>
        <end position="217"/>
    </location>
</feature>